<dbReference type="SUPFAM" id="SSF57997">
    <property type="entry name" value="Tropomyosin"/>
    <property type="match status" value="1"/>
</dbReference>
<feature type="coiled-coil region" evidence="1">
    <location>
        <begin position="1902"/>
        <end position="1943"/>
    </location>
</feature>
<dbReference type="PANTHER" id="PTHR23159">
    <property type="entry name" value="CENTROSOMAL PROTEIN 2"/>
    <property type="match status" value="1"/>
</dbReference>
<feature type="coiled-coil region" evidence="1">
    <location>
        <begin position="1975"/>
        <end position="2317"/>
    </location>
</feature>
<feature type="region of interest" description="Disordered" evidence="2">
    <location>
        <begin position="20"/>
        <end position="43"/>
    </location>
</feature>
<feature type="compositionally biased region" description="Basic and acidic residues" evidence="2">
    <location>
        <begin position="2950"/>
        <end position="2974"/>
    </location>
</feature>
<gene>
    <name evidence="3" type="ORF">PLOB_00003334</name>
</gene>
<feature type="coiled-coil region" evidence="1">
    <location>
        <begin position="129"/>
        <end position="240"/>
    </location>
</feature>
<proteinExistence type="predicted"/>
<feature type="region of interest" description="Disordered" evidence="2">
    <location>
        <begin position="2898"/>
        <end position="2925"/>
    </location>
</feature>
<reference evidence="3 4" key="1">
    <citation type="submission" date="2022-05" db="EMBL/GenBank/DDBJ databases">
        <authorList>
            <consortium name="Genoscope - CEA"/>
            <person name="William W."/>
        </authorList>
    </citation>
    <scope>NUCLEOTIDE SEQUENCE [LARGE SCALE GENOMIC DNA]</scope>
</reference>
<feature type="coiled-coil region" evidence="1">
    <location>
        <begin position="533"/>
        <end position="588"/>
    </location>
</feature>
<feature type="compositionally biased region" description="Polar residues" evidence="2">
    <location>
        <begin position="32"/>
        <end position="43"/>
    </location>
</feature>
<feature type="coiled-coil region" evidence="1">
    <location>
        <begin position="3067"/>
        <end position="3413"/>
    </location>
</feature>
<feature type="coiled-coil region" evidence="1">
    <location>
        <begin position="3439"/>
        <end position="3582"/>
    </location>
</feature>
<dbReference type="PANTHER" id="PTHR23159:SF31">
    <property type="entry name" value="CENTROSOME-ASSOCIATED PROTEIN CEP250 ISOFORM X1"/>
    <property type="match status" value="1"/>
</dbReference>
<comment type="caution">
    <text evidence="3">The sequence shown here is derived from an EMBL/GenBank/DDBJ whole genome shotgun (WGS) entry which is preliminary data.</text>
</comment>
<feature type="compositionally biased region" description="Basic and acidic residues" evidence="2">
    <location>
        <begin position="2906"/>
        <end position="2925"/>
    </location>
</feature>
<dbReference type="Proteomes" id="UP001159405">
    <property type="component" value="Unassembled WGS sequence"/>
</dbReference>
<feature type="compositionally biased region" description="Basic and acidic residues" evidence="2">
    <location>
        <begin position="754"/>
        <end position="772"/>
    </location>
</feature>
<name>A0ABN8Q7D9_9CNID</name>
<feature type="region of interest" description="Disordered" evidence="2">
    <location>
        <begin position="616"/>
        <end position="649"/>
    </location>
</feature>
<feature type="coiled-coil region" evidence="1">
    <location>
        <begin position="1358"/>
        <end position="1546"/>
    </location>
</feature>
<feature type="coiled-coil region" evidence="1">
    <location>
        <begin position="923"/>
        <end position="1139"/>
    </location>
</feature>
<evidence type="ECO:0000256" key="2">
    <source>
        <dbReference type="SAM" id="MobiDB-lite"/>
    </source>
</evidence>
<feature type="region of interest" description="Disordered" evidence="2">
    <location>
        <begin position="2938"/>
        <end position="2974"/>
    </location>
</feature>
<feature type="coiled-coil region" evidence="1">
    <location>
        <begin position="1168"/>
        <end position="1328"/>
    </location>
</feature>
<accession>A0ABN8Q7D9</accession>
<organism evidence="3 4">
    <name type="scientific">Porites lobata</name>
    <dbReference type="NCBI Taxonomy" id="104759"/>
    <lineage>
        <taxon>Eukaryota</taxon>
        <taxon>Metazoa</taxon>
        <taxon>Cnidaria</taxon>
        <taxon>Anthozoa</taxon>
        <taxon>Hexacorallia</taxon>
        <taxon>Scleractinia</taxon>
        <taxon>Fungiina</taxon>
        <taxon>Poritidae</taxon>
        <taxon>Porites</taxon>
    </lineage>
</organism>
<evidence type="ECO:0000313" key="4">
    <source>
        <dbReference type="Proteomes" id="UP001159405"/>
    </source>
</evidence>
<sequence>MTHPQTSHLPVSLGQAIHRSRSEEQLPYGSQKAETNLSSRKSSTSTVKLIPTFPKLGRELNVRFETSEQRGSRLVEGKYTEFEREKRQFKRRARDRQEIGSEQESFNKTLDTEYCVRVKMSVVHADLSPAEIESELKEAQDAISNLQDRLQNEKRLSTAKDTTIENLRHEIHLLDQELVDKRKENDKYNDEMRKLRSKTTSLETENKILERQVKMMNESTKRLHNELHELRSKLRVQETKVGELRVQRSEAVRNYAHLLQTSVDKGTRLRHFLQQVQNEILEHSVTTKKFQIQKEALENLMQEDSEEDLQFKKYGLISPRKIRRSSYALSKEEKENVRKGVENALASRNTKLPDKSLPIEQLTTETERIVTEGLKTRLGQENEESSQTAKLMQEAKHQIKRLDSIESARVETSKRLQDKIGTQLEALEGELKDLSDDLRMAQISKKEDEEKLRSITKFSTADENVDSISRARRASQVEKLDLESVVHNMERKSDSGPMSPRDLEILSIKRKMAAMLDDKLNLSDALIASHSSLSNLESLLESRGEENQKLESELTEKEKRISVAEESLIEAQKETAHLKEELETALGEVKRETGELAQSNEKGRGRGHRVELNFTPSNQVTRKNKAETLNDESDPAGEKDMSKTNENTPAYNRADKEVQVGGEIYDLEKFPRENPRYARRRLSLDVTVSGHPKLQRKISKTELKLVKRVNKGVQVDLNDNCNKTAPDSFIDEFPGEKLSHKNQEFQVVMQQKGGEIKDHESELRKPRDEKTESATNSEDNTHFNHPMRISELWKSLEEAKREKEEGEKRSKHLEDELEKREQEIQALIKALKIQKNGFSSPAELLPSSDTEVVPQSSENVNEKVTMGLEKGRPLEELVSAKEVTSSLHEFVFDTEDDRCIRNDRCLDDKRTDEKNISVLESVINDMKKEIENNDHQKKQLEAILGEKEEDLRKAEEEIELYKSQVSAMKIELDETLAEKEKDTKESEEMKMQISELKKEKDSANENVERCKSEIADLKSLLEDVKSENNWKLKEIQRYKDEIAELKVLLRRSKNENINVAKEYELYKFEISDLQATLEEERKQNREAAKRIEKYETQISELKSSVQKLEEESHGKTNHIEDLKRRISKLKTLFEKEREEKDATIKKGENYESEVSDLKGAFTESKDKNNNTVNDVERYEAQISDLKAALGVKEEDLKRRETENSDLKKETEKAEEEVQKMKIKEAETRLEKERLETSNSKLQITIDNLKKQLMDADEKVKELELQVEEEQLGIGRLQEEIKVLETKVHVRDENLEQKVEEILRGDERIEEIKREREELEKKMAEVPLSDQHELNNDTIDGETLVVKSEDQSLYESLPENHGDEDIDDLQKELNEFKEQLKNLHVELKEIQREKVDLEDTVQKLRNVRDSQEKELELLRQQNQVVESSIQDTERALRKDLEMMEEKEKELKELMNEESTKASDMESLEARLRNELQERESTLAAKEEVIDWLQQENQRLQVEADKLKMDIQQQAFDWKQRKKMEEDYNDLADKIKHLTTENLDLRAKIKEKDESLRREEKLRMENMKSSDALKIKLEKMTTDDKKQRERLFSLKSACSEANEAYEIVKKQNYDMRKEVDSVKKRLSERDNELEASEKEKERMEEQILNASRTIDDLRKNASFRRDESVSPDSALGISLTSAFDFSSGPNSPNSVSSDNAFSGENYGGQETGLLCKMPTMIENFRAVVRENEVMRGKLYELAVNKDKIESESKHLTELNAILKNDVAVKEKNVSSLEDKIKTLEKQSRDAKNKVVELERNYTVVSTQADLLKSTLENREKDFTELQEKVELQEEKEKTLELYSKSVAEKFEHEASEKKKYEDLSRQLLKETTTQKNILQGIEKKLSPSSNVEAHYFSEQEDVTMATVEDKVDVLLKKKKDLEALVSSLQAECADLQLANGELQKDLTQYLESEKMRQELEGELKATRIRDELTSARAIKLEEQKAALQTENKSLAETIAELNKKEENSEVKTSAMKQTIQMLEKSNENYREEEEKLRSDLQRADEENTKMANELKSFQAKMSEIEATNDAFQTENEKLRTDIMALSKAKCDVERTISEAERQNKKLKEIKDKERVSREIVEAEKNEALIQCETLQDELDIANSHVVMIEKKKKKADETIAELQKNNSEATSENRRLADELQQAKKDLSEMDERYKNSVQEEENLQQKLNLANLEIAKLATTQESNMRRNDALEKNLVESKGKNEELEILLEKTRLEKANALKDVNQKEEAIHSLEAKKNELEQERQSLTNDLYVATRKVLAQQQNAESLLSEVNFLNREMKGSIRNALRKDVRNTDEIPSPREGEKAVSDNEVVMQNLRQGIRTTERNLDFFRAEAKIPEHETKSCQRDVEFINKEFMVLRNQLSTFSTTSQKLCEEIKKLKEDLAQKQALLEETRAQHDALKEENLESRDSVIQLQSKCTELESLFDEYETKAEKQHTELVRANQQISTLDSNLLRAEQKKIAHEKELLVAHEKISHLEASLRAMKDETRSDKQKIATLETESNEKQALARELDNTEATLREVRSKFDEVLKEKEEAKTELYGIREELRQQQTESKTARKEVENLKKQMNSEKDTRKKVELDLNENAAVCKTYKNNLQDVERTLAKIREENSELEEKVSILETTGNALRKETELQAIEMKRLEEELADSKEQYGNLCKNHEGSEKERKRLTNEMIAAEEKITKLQGTCDELLKEKETSSGKVLSLNEALEVIIASNEETAANLKTDLLTAKKELSVTKSALERRQKQVDDLQDELRNDELKIKSLEDKKQEVFEKYWASQNDLTEAEGTIDNLRSENKELKQQNALSAQRIQQLQDTLQSERDTNEKEVAAWSDQMNKLKNQHQKNVEERQNLKRDLEQTQGSLAKSNEDLKQTSELLSEKEKSFSEEAIKRDQALQDMSAQNTSMDSELAETKDALKKASSENEDLKERLDFTTEKAESLEKELQEKNSDIEDLLAEGQAKLNVVQKMRATNSGEHFAELPSSDFVLREDVEDTDGVDARPTTPMNTSMKDVVDSFHKACLASFNDNRTLQQELAAKSEEMARVEENLQKEKNNAAEMKRYLHDLEKKKAKLEDDVKRLRRRLEALKLKSVEMEKEKDNEITETKGEKILLEKDLWNTKETLEELKAQMKTSEEEKERYAKDLEASRKQIVDAKSDIKGSQQQLDALQENILQLKKRTFELEAKDRAMQQQIQEKEKELSANQSKIEEMEKLYNNANEKKAELFAKLGRAEERIANLENDCQDKTTEKNSLGDQLAAFKDDLADKCSRLEKTEEDLNNSLEKCEELEIQRGSLQATNEILKQQLEATKKECAQQEALLEKEKELCKAFSNQLSDVKKEKENIDHELKEIREQKEQIEDLLNKSEENLNIAEEKGANSFHEVENLKRQMMKIQSSACADSARKELEIGKLKAEADSLRKELDEKVRDHDETITTLKITEKENEFLKKDLAQKHNRESELKLDLTSTNSKLQSYVIERECWEREVKNVLSEIEQQKNASQSKEEKMERMRTRYEKEIGFLQERVEALEREVRIIQEANEQQRHADEIAGKLALETKDMEIDNLKLRLQASRMHTSEKSDVLDMMKEQLNERTREIADLMEQIRMLKESYHLELGSMHAELKCAQMENMLHKRGEISDSFGGSRQEAELLEAIKDSRKESERLRNMLKNKMKEMKSLRKHILSERVGGAKKPGYTMY</sequence>
<feature type="region of interest" description="Disordered" evidence="2">
    <location>
        <begin position="1621"/>
        <end position="1640"/>
    </location>
</feature>
<dbReference type="EMBL" id="CALNXK010000112">
    <property type="protein sequence ID" value="CAH3158798.1"/>
    <property type="molecule type" value="Genomic_DNA"/>
</dbReference>
<dbReference type="Gene3D" id="1.10.287.1490">
    <property type="match status" value="2"/>
</dbReference>
<feature type="coiled-coil region" evidence="1">
    <location>
        <begin position="1757"/>
        <end position="1833"/>
    </location>
</feature>
<evidence type="ECO:0000313" key="3">
    <source>
        <dbReference type="EMBL" id="CAH3158798.1"/>
    </source>
</evidence>
<keyword evidence="1" id="KW-0175">Coiled coil</keyword>
<feature type="coiled-coil region" evidence="1">
    <location>
        <begin position="3683"/>
        <end position="3717"/>
    </location>
</feature>
<feature type="region of interest" description="Disordered" evidence="2">
    <location>
        <begin position="797"/>
        <end position="817"/>
    </location>
</feature>
<evidence type="ECO:0000256" key="1">
    <source>
        <dbReference type="SAM" id="Coils"/>
    </source>
</evidence>
<feature type="coiled-coil region" evidence="1">
    <location>
        <begin position="417"/>
        <end position="451"/>
    </location>
</feature>
<keyword evidence="4" id="KW-1185">Reference proteome</keyword>
<feature type="coiled-coil region" evidence="1">
    <location>
        <begin position="3619"/>
        <end position="3646"/>
    </location>
</feature>
<protein>
    <submittedName>
        <fullName evidence="3">Uncharacterized protein</fullName>
    </submittedName>
</protein>
<dbReference type="Gene3D" id="6.10.250.3110">
    <property type="match status" value="1"/>
</dbReference>
<feature type="region of interest" description="Disordered" evidence="2">
    <location>
        <begin position="752"/>
        <end position="784"/>
    </location>
</feature>